<dbReference type="EMBL" id="GGEC01026694">
    <property type="protein sequence ID" value="MBX07178.1"/>
    <property type="molecule type" value="Transcribed_RNA"/>
</dbReference>
<evidence type="ECO:0000313" key="1">
    <source>
        <dbReference type="EMBL" id="MBX07178.1"/>
    </source>
</evidence>
<protein>
    <submittedName>
        <fullName evidence="1">Uncharacterized protein</fullName>
    </submittedName>
</protein>
<name>A0A2P2KN66_RHIMU</name>
<accession>A0A2P2KN66</accession>
<sequence>MTDGSKQVALAGF</sequence>
<proteinExistence type="predicted"/>
<organism evidence="1">
    <name type="scientific">Rhizophora mucronata</name>
    <name type="common">Asiatic mangrove</name>
    <dbReference type="NCBI Taxonomy" id="61149"/>
    <lineage>
        <taxon>Eukaryota</taxon>
        <taxon>Viridiplantae</taxon>
        <taxon>Streptophyta</taxon>
        <taxon>Embryophyta</taxon>
        <taxon>Tracheophyta</taxon>
        <taxon>Spermatophyta</taxon>
        <taxon>Magnoliopsida</taxon>
        <taxon>eudicotyledons</taxon>
        <taxon>Gunneridae</taxon>
        <taxon>Pentapetalae</taxon>
        <taxon>rosids</taxon>
        <taxon>fabids</taxon>
        <taxon>Malpighiales</taxon>
        <taxon>Rhizophoraceae</taxon>
        <taxon>Rhizophora</taxon>
    </lineage>
</organism>
<reference evidence="1" key="1">
    <citation type="submission" date="2018-02" db="EMBL/GenBank/DDBJ databases">
        <title>Rhizophora mucronata_Transcriptome.</title>
        <authorList>
            <person name="Meera S.P."/>
            <person name="Sreeshan A."/>
            <person name="Augustine A."/>
        </authorList>
    </citation>
    <scope>NUCLEOTIDE SEQUENCE</scope>
    <source>
        <tissue evidence="1">Leaf</tissue>
    </source>
</reference>